<keyword evidence="2" id="KW-1133">Transmembrane helix</keyword>
<accession>A0A3A9ZJL5</accession>
<reference evidence="3 4" key="1">
    <citation type="journal article" date="2004" name="Syst. Appl. Microbiol.">
        <title>Cryptoendolithic actinomycetes from antarctic sandstone rock samples: Micromonospora endolithica sp. nov. and two isolates related to Micromonospora coerulea Jensen 1932.</title>
        <authorList>
            <person name="Hirsch P."/>
            <person name="Mevs U."/>
            <person name="Kroppenstedt R.M."/>
            <person name="Schumann P."/>
            <person name="Stackebrandt E."/>
        </authorList>
    </citation>
    <scope>NUCLEOTIDE SEQUENCE [LARGE SCALE GENOMIC DNA]</scope>
    <source>
        <strain evidence="3 4">JCM 12677</strain>
    </source>
</reference>
<keyword evidence="2" id="KW-0812">Transmembrane</keyword>
<evidence type="ECO:0000256" key="2">
    <source>
        <dbReference type="SAM" id="Phobius"/>
    </source>
</evidence>
<evidence type="ECO:0000256" key="1">
    <source>
        <dbReference type="SAM" id="MobiDB-lite"/>
    </source>
</evidence>
<gene>
    <name evidence="3" type="ORF">D7223_11175</name>
</gene>
<name>A0A3A9ZJL5_9ACTN</name>
<comment type="caution">
    <text evidence="3">The sequence shown here is derived from an EMBL/GenBank/DDBJ whole genome shotgun (WGS) entry which is preliminary data.</text>
</comment>
<dbReference type="EMBL" id="RBAK01000003">
    <property type="protein sequence ID" value="RKN48541.1"/>
    <property type="molecule type" value="Genomic_DNA"/>
</dbReference>
<evidence type="ECO:0000313" key="4">
    <source>
        <dbReference type="Proteomes" id="UP000281726"/>
    </source>
</evidence>
<sequence>MPGQQENGKRHDRPPWPCRARVLIAAAVVVLTLGVVAVVVTLSDPQRLGIAFSGGQPAVPRPPGAATPPGGLGAAAEASAQESDLAEVRTAPLAGRRAATFELVDGLTRLDLRVADLGEEWYRIGTPTGSSLRPEPTVRGDAVRLRFAPSGRSGPGTAEVVLNTRVTWRLRLAGGVTEQRLDLAGARLAGVELAGGTNHTELRLPEITGSSTVRLTGGVNRLDVRVPASVPVRVRVATGAGSVSVHGDRTDGVGAGALLGSPGWDRSADRLYLDLVAGANTVTVGAG</sequence>
<keyword evidence="4" id="KW-1185">Reference proteome</keyword>
<keyword evidence="2" id="KW-0472">Membrane</keyword>
<feature type="transmembrane region" description="Helical" evidence="2">
    <location>
        <begin position="20"/>
        <end position="42"/>
    </location>
</feature>
<dbReference type="Proteomes" id="UP000281726">
    <property type="component" value="Unassembled WGS sequence"/>
</dbReference>
<feature type="region of interest" description="Disordered" evidence="1">
    <location>
        <begin position="53"/>
        <end position="83"/>
    </location>
</feature>
<protein>
    <submittedName>
        <fullName evidence="3">Uncharacterized protein</fullName>
    </submittedName>
</protein>
<dbReference type="AlphaFoldDB" id="A0A3A9ZJL5"/>
<proteinExistence type="predicted"/>
<evidence type="ECO:0000313" key="3">
    <source>
        <dbReference type="EMBL" id="RKN48541.1"/>
    </source>
</evidence>
<dbReference type="OrthoDB" id="3296464at2"/>
<organism evidence="3 4">
    <name type="scientific">Micromonospora endolithica</name>
    <dbReference type="NCBI Taxonomy" id="230091"/>
    <lineage>
        <taxon>Bacteria</taxon>
        <taxon>Bacillati</taxon>
        <taxon>Actinomycetota</taxon>
        <taxon>Actinomycetes</taxon>
        <taxon>Micromonosporales</taxon>
        <taxon>Micromonosporaceae</taxon>
        <taxon>Micromonospora</taxon>
    </lineage>
</organism>